<proteinExistence type="predicted"/>
<reference evidence="1" key="1">
    <citation type="submission" date="2019-10" db="EMBL/GenBank/DDBJ databases">
        <title>Conservation and host-specific expression of non-tandemly repeated heterogenous ribosome RNA gene in arbuscular mycorrhizal fungi.</title>
        <authorList>
            <person name="Maeda T."/>
            <person name="Kobayashi Y."/>
            <person name="Nakagawa T."/>
            <person name="Ezawa T."/>
            <person name="Yamaguchi K."/>
            <person name="Bino T."/>
            <person name="Nishimoto Y."/>
            <person name="Shigenobu S."/>
            <person name="Kawaguchi M."/>
        </authorList>
    </citation>
    <scope>NUCLEOTIDE SEQUENCE</scope>
    <source>
        <strain evidence="1">HR1</strain>
    </source>
</reference>
<evidence type="ECO:0000313" key="1">
    <source>
        <dbReference type="EMBL" id="GES95562.1"/>
    </source>
</evidence>
<name>A0A8H3LV83_9GLOM</name>
<gene>
    <name evidence="1" type="ORF">RCL2_002222300</name>
</gene>
<sequence length="76" mass="8724">MQSRLLGTFQQPIIGYFSRLSVRSRPDLDGQTSKNPTQIIKLCNDPEHDLNLCFVSPAYSNNRIPDKELRADMDEK</sequence>
<dbReference type="Proteomes" id="UP000615446">
    <property type="component" value="Unassembled WGS sequence"/>
</dbReference>
<comment type="caution">
    <text evidence="1">The sequence shown here is derived from an EMBL/GenBank/DDBJ whole genome shotgun (WGS) entry which is preliminary data.</text>
</comment>
<evidence type="ECO:0000313" key="2">
    <source>
        <dbReference type="Proteomes" id="UP000615446"/>
    </source>
</evidence>
<dbReference type="AlphaFoldDB" id="A0A8H3LV83"/>
<organism evidence="1 2">
    <name type="scientific">Rhizophagus clarus</name>
    <dbReference type="NCBI Taxonomy" id="94130"/>
    <lineage>
        <taxon>Eukaryota</taxon>
        <taxon>Fungi</taxon>
        <taxon>Fungi incertae sedis</taxon>
        <taxon>Mucoromycota</taxon>
        <taxon>Glomeromycotina</taxon>
        <taxon>Glomeromycetes</taxon>
        <taxon>Glomerales</taxon>
        <taxon>Glomeraceae</taxon>
        <taxon>Rhizophagus</taxon>
    </lineage>
</organism>
<accession>A0A8H3LV83</accession>
<protein>
    <submittedName>
        <fullName evidence="1">Uncharacterized protein</fullName>
    </submittedName>
</protein>
<dbReference type="EMBL" id="BLAL01000242">
    <property type="protein sequence ID" value="GES95562.1"/>
    <property type="molecule type" value="Genomic_DNA"/>
</dbReference>